<feature type="region of interest" description="Disordered" evidence="1">
    <location>
        <begin position="514"/>
        <end position="566"/>
    </location>
</feature>
<evidence type="ECO:0000313" key="2">
    <source>
        <dbReference type="EMBL" id="QCD93206.1"/>
    </source>
</evidence>
<feature type="compositionally biased region" description="Basic and acidic residues" evidence="1">
    <location>
        <begin position="14"/>
        <end position="34"/>
    </location>
</feature>
<feature type="compositionally biased region" description="Basic and acidic residues" evidence="1">
    <location>
        <begin position="514"/>
        <end position="529"/>
    </location>
</feature>
<gene>
    <name evidence="2" type="ORF">DEO72_LG5g1278</name>
</gene>
<feature type="compositionally biased region" description="Basic and acidic residues" evidence="1">
    <location>
        <begin position="557"/>
        <end position="566"/>
    </location>
</feature>
<sequence>MSSSSDRVSLSDSGNERSRDSGSSRDDTSDREEVGSVGRIPMERVVEVREDPPEELAESNWPAKAGYEWVAADVRTQRSLFRWSRLLRSWLNCTPIFEKGAQRDIIAPERVTAIEFGRICKLSDYCAWRCTWNRLLERSYTFFVTRPKSPITWLSLISRPGLNKLEAFTQSFKHFKDGFFKVVVKPVGRSHFYTADGNTKFPFFWTGNPWRYKVISREDLSVVEKDVVDTLMQFSDKMPTKGLVRVYNSVHPILDIEDGFFKVVVKPVGRSHFYTADGNTNFPFFWTGNPWRYKVISREDLSVVEKDVVDTLMQFSDKMPTKGLVRVYNSVHPIIDIEGHMAQLGKKNMTLFQTLRKEKVVKAKAAGNTVVPNLQDSLVDVHVHGGTKRKAELPIRPGKGKDVKRVRAVVMGAGSASGVKGPKAGLIELPETTIRNDIEINVPESLMDSIDNMEPKGYGSQTKIEELQDKVDKHAEEKEVWKKEKEEWETDRKRLATWRVRCLDSEEKLKGRIADLEADYDDIKEKHDGLEDEAESSPEGDGEKEAVDADAGGNEVVTKEAKQKAV</sequence>
<organism evidence="2 3">
    <name type="scientific">Vigna unguiculata</name>
    <name type="common">Cowpea</name>
    <dbReference type="NCBI Taxonomy" id="3917"/>
    <lineage>
        <taxon>Eukaryota</taxon>
        <taxon>Viridiplantae</taxon>
        <taxon>Streptophyta</taxon>
        <taxon>Embryophyta</taxon>
        <taxon>Tracheophyta</taxon>
        <taxon>Spermatophyta</taxon>
        <taxon>Magnoliopsida</taxon>
        <taxon>eudicotyledons</taxon>
        <taxon>Gunneridae</taxon>
        <taxon>Pentapetalae</taxon>
        <taxon>rosids</taxon>
        <taxon>fabids</taxon>
        <taxon>Fabales</taxon>
        <taxon>Fabaceae</taxon>
        <taxon>Papilionoideae</taxon>
        <taxon>50 kb inversion clade</taxon>
        <taxon>NPAAA clade</taxon>
        <taxon>indigoferoid/millettioid clade</taxon>
        <taxon>Phaseoleae</taxon>
        <taxon>Vigna</taxon>
    </lineage>
</organism>
<keyword evidence="3" id="KW-1185">Reference proteome</keyword>
<dbReference type="EMBL" id="CP039349">
    <property type="protein sequence ID" value="QCD93206.1"/>
    <property type="molecule type" value="Genomic_DNA"/>
</dbReference>
<dbReference type="AlphaFoldDB" id="A0A4D6LZ19"/>
<accession>A0A4D6LZ19</accession>
<reference evidence="2 3" key="1">
    <citation type="submission" date="2019-04" db="EMBL/GenBank/DDBJ databases">
        <title>An improved genome assembly and genetic linkage map for asparagus bean, Vigna unguiculata ssp. sesquipedialis.</title>
        <authorList>
            <person name="Xia Q."/>
            <person name="Zhang R."/>
            <person name="Dong Y."/>
        </authorList>
    </citation>
    <scope>NUCLEOTIDE SEQUENCE [LARGE SCALE GENOMIC DNA]</scope>
    <source>
        <tissue evidence="2">Leaf</tissue>
    </source>
</reference>
<feature type="compositionally biased region" description="Low complexity" evidence="1">
    <location>
        <begin position="1"/>
        <end position="13"/>
    </location>
</feature>
<evidence type="ECO:0000313" key="3">
    <source>
        <dbReference type="Proteomes" id="UP000501690"/>
    </source>
</evidence>
<dbReference type="Proteomes" id="UP000501690">
    <property type="component" value="Linkage Group LG5"/>
</dbReference>
<evidence type="ECO:0000256" key="1">
    <source>
        <dbReference type="SAM" id="MobiDB-lite"/>
    </source>
</evidence>
<protein>
    <submittedName>
        <fullName evidence="2">Uncharacterized protein</fullName>
    </submittedName>
</protein>
<feature type="region of interest" description="Disordered" evidence="1">
    <location>
        <begin position="1"/>
        <end position="44"/>
    </location>
</feature>
<proteinExistence type="predicted"/>
<name>A0A4D6LZ19_VIGUN</name>
<feature type="compositionally biased region" description="Acidic residues" evidence="1">
    <location>
        <begin position="530"/>
        <end position="540"/>
    </location>
</feature>